<dbReference type="EMBL" id="MU003695">
    <property type="protein sequence ID" value="KAF2814303.1"/>
    <property type="molecule type" value="Genomic_DNA"/>
</dbReference>
<feature type="region of interest" description="Disordered" evidence="1">
    <location>
        <begin position="20"/>
        <end position="146"/>
    </location>
</feature>
<feature type="region of interest" description="Disordered" evidence="1">
    <location>
        <begin position="214"/>
        <end position="247"/>
    </location>
</feature>
<dbReference type="AlphaFoldDB" id="A0A6A6Z0S4"/>
<evidence type="ECO:0000256" key="1">
    <source>
        <dbReference type="SAM" id="MobiDB-lite"/>
    </source>
</evidence>
<accession>A0A6A6Z0S4</accession>
<sequence>MAILFMLYAMSPDDITALVQSMSIKDSKPPPPKPASDPPKRYNAVPPPATIQPKPRKSRYTPRPKTKHPNGSAAHAPPNPQQPPNPTSSPQDAQHSNEPASSPNPPRSQPRHRNPPPNPKPPPPSARLRAPKRFVPASPDPPAPPPSPERVYTVLFEPYGVVAGVFSSLVTATTAVRALGGGGGQQGGKGGAEGLRVFGVRGGRLEIVPQKLRDVRKEGEGGEGEEGGGGERTGPGEEAVRTASRATKQSGSEGVVFLAVDRSLVIGAFKGGKDAWEACVEHREQVSWCATAPLREKSEWVDARGLPRARGRIEGGGWHEWGVEVYELDEIVGLREEREREREMEMKERLERGLEGRLRDVERRLRGMGIPD</sequence>
<proteinExistence type="predicted"/>
<feature type="compositionally biased region" description="Basic residues" evidence="1">
    <location>
        <begin position="54"/>
        <end position="68"/>
    </location>
</feature>
<dbReference type="GeneID" id="54466006"/>
<protein>
    <submittedName>
        <fullName evidence="2 4">Uncharacterized protein</fullName>
    </submittedName>
</protein>
<reference evidence="4" key="2">
    <citation type="submission" date="2020-04" db="EMBL/GenBank/DDBJ databases">
        <authorList>
            <consortium name="NCBI Genome Project"/>
        </authorList>
    </citation>
    <scope>NUCLEOTIDE SEQUENCE</scope>
    <source>
        <strain evidence="4">CBS 304.34</strain>
    </source>
</reference>
<gene>
    <name evidence="2 4" type="ORF">BDZ99DRAFT_516909</name>
</gene>
<feature type="compositionally biased region" description="Pro residues" evidence="1">
    <location>
        <begin position="77"/>
        <end position="87"/>
    </location>
</feature>
<keyword evidence="3" id="KW-1185">Reference proteome</keyword>
<dbReference type="Proteomes" id="UP000504636">
    <property type="component" value="Unplaced"/>
</dbReference>
<evidence type="ECO:0000313" key="2">
    <source>
        <dbReference type="EMBL" id="KAF2814303.1"/>
    </source>
</evidence>
<reference evidence="2 4" key="1">
    <citation type="journal article" date="2020" name="Stud. Mycol.">
        <title>101 Dothideomycetes genomes: a test case for predicting lifestyles and emergence of pathogens.</title>
        <authorList>
            <person name="Haridas S."/>
            <person name="Albert R."/>
            <person name="Binder M."/>
            <person name="Bloem J."/>
            <person name="Labutti K."/>
            <person name="Salamov A."/>
            <person name="Andreopoulos B."/>
            <person name="Baker S."/>
            <person name="Barry K."/>
            <person name="Bills G."/>
            <person name="Bluhm B."/>
            <person name="Cannon C."/>
            <person name="Castanera R."/>
            <person name="Culley D."/>
            <person name="Daum C."/>
            <person name="Ezra D."/>
            <person name="Gonzalez J."/>
            <person name="Henrissat B."/>
            <person name="Kuo A."/>
            <person name="Liang C."/>
            <person name="Lipzen A."/>
            <person name="Lutzoni F."/>
            <person name="Magnuson J."/>
            <person name="Mondo S."/>
            <person name="Nolan M."/>
            <person name="Ohm R."/>
            <person name="Pangilinan J."/>
            <person name="Park H.-J."/>
            <person name="Ramirez L."/>
            <person name="Alfaro M."/>
            <person name="Sun H."/>
            <person name="Tritt A."/>
            <person name="Yoshinaga Y."/>
            <person name="Zwiers L.-H."/>
            <person name="Turgeon B."/>
            <person name="Goodwin S."/>
            <person name="Spatafora J."/>
            <person name="Crous P."/>
            <person name="Grigoriev I."/>
        </authorList>
    </citation>
    <scope>NUCLEOTIDE SEQUENCE</scope>
    <source>
        <strain evidence="2 4">CBS 304.34</strain>
    </source>
</reference>
<evidence type="ECO:0000313" key="4">
    <source>
        <dbReference type="RefSeq" id="XP_033581267.1"/>
    </source>
</evidence>
<reference evidence="4" key="3">
    <citation type="submission" date="2025-04" db="UniProtKB">
        <authorList>
            <consortium name="RefSeq"/>
        </authorList>
    </citation>
    <scope>IDENTIFICATION</scope>
    <source>
        <strain evidence="4">CBS 304.34</strain>
    </source>
</reference>
<dbReference type="RefSeq" id="XP_033581267.1">
    <property type="nucleotide sequence ID" value="XM_033725113.1"/>
</dbReference>
<dbReference type="PRINTS" id="PR01217">
    <property type="entry name" value="PRICHEXTENSN"/>
</dbReference>
<organism evidence="2">
    <name type="scientific">Mytilinidion resinicola</name>
    <dbReference type="NCBI Taxonomy" id="574789"/>
    <lineage>
        <taxon>Eukaryota</taxon>
        <taxon>Fungi</taxon>
        <taxon>Dikarya</taxon>
        <taxon>Ascomycota</taxon>
        <taxon>Pezizomycotina</taxon>
        <taxon>Dothideomycetes</taxon>
        <taxon>Pleosporomycetidae</taxon>
        <taxon>Mytilinidiales</taxon>
        <taxon>Mytilinidiaceae</taxon>
        <taxon>Mytilinidion</taxon>
    </lineage>
</organism>
<evidence type="ECO:0000313" key="3">
    <source>
        <dbReference type="Proteomes" id="UP000504636"/>
    </source>
</evidence>
<name>A0A6A6Z0S4_9PEZI</name>
<feature type="compositionally biased region" description="Pro residues" evidence="1">
    <location>
        <begin position="115"/>
        <end position="125"/>
    </location>
</feature>